<feature type="transmembrane region" description="Helical" evidence="1">
    <location>
        <begin position="70"/>
        <end position="92"/>
    </location>
</feature>
<organism evidence="3 4">
    <name type="scientific">Mucilaginibacter glaciei</name>
    <dbReference type="NCBI Taxonomy" id="2772109"/>
    <lineage>
        <taxon>Bacteria</taxon>
        <taxon>Pseudomonadati</taxon>
        <taxon>Bacteroidota</taxon>
        <taxon>Sphingobacteriia</taxon>
        <taxon>Sphingobacteriales</taxon>
        <taxon>Sphingobacteriaceae</taxon>
        <taxon>Mucilaginibacter</taxon>
    </lineage>
</organism>
<dbReference type="GO" id="GO:0006506">
    <property type="term" value="P:GPI anchor biosynthetic process"/>
    <property type="evidence" value="ECO:0007669"/>
    <property type="project" value="TreeGrafter"/>
</dbReference>
<feature type="transmembrane region" description="Helical" evidence="1">
    <location>
        <begin position="14"/>
        <end position="34"/>
    </location>
</feature>
<keyword evidence="3" id="KW-0540">Nuclease</keyword>
<keyword evidence="3" id="KW-0378">Hydrolase</keyword>
<dbReference type="EMBL" id="JACWMX010000005">
    <property type="protein sequence ID" value="MBD1394002.1"/>
    <property type="molecule type" value="Genomic_DNA"/>
</dbReference>
<evidence type="ECO:0000256" key="1">
    <source>
        <dbReference type="SAM" id="Phobius"/>
    </source>
</evidence>
<dbReference type="InterPro" id="IPR005135">
    <property type="entry name" value="Endo/exonuclease/phosphatase"/>
</dbReference>
<dbReference type="PANTHER" id="PTHR14859:SF15">
    <property type="entry name" value="ENDONUCLEASE_EXONUCLEASE_PHOSPHATASE DOMAIN-CONTAINING PROTEIN"/>
    <property type="match status" value="1"/>
</dbReference>
<dbReference type="GO" id="GO:0004519">
    <property type="term" value="F:endonuclease activity"/>
    <property type="evidence" value="ECO:0007669"/>
    <property type="project" value="UniProtKB-KW"/>
</dbReference>
<keyword evidence="1" id="KW-1133">Transmembrane helix</keyword>
<dbReference type="PANTHER" id="PTHR14859">
    <property type="entry name" value="CALCOFLUOR WHITE HYPERSENSITIVE PROTEIN PRECURSOR"/>
    <property type="match status" value="1"/>
</dbReference>
<dbReference type="Proteomes" id="UP000619078">
    <property type="component" value="Unassembled WGS sequence"/>
</dbReference>
<dbReference type="RefSeq" id="WP_191163748.1">
    <property type="nucleotide sequence ID" value="NZ_JACWMX010000005.1"/>
</dbReference>
<dbReference type="CDD" id="cd09084">
    <property type="entry name" value="EEP-2"/>
    <property type="match status" value="1"/>
</dbReference>
<dbReference type="Pfam" id="PF03372">
    <property type="entry name" value="Exo_endo_phos"/>
    <property type="match status" value="1"/>
</dbReference>
<dbReference type="GO" id="GO:0016020">
    <property type="term" value="C:membrane"/>
    <property type="evidence" value="ECO:0007669"/>
    <property type="project" value="GOC"/>
</dbReference>
<keyword evidence="1" id="KW-0812">Transmembrane</keyword>
<keyword evidence="4" id="KW-1185">Reference proteome</keyword>
<name>A0A926S2M1_9SPHI</name>
<feature type="transmembrane region" description="Helical" evidence="1">
    <location>
        <begin position="40"/>
        <end position="63"/>
    </location>
</feature>
<sequence length="369" mass="42212">MRAKKKGLNFFEKLLLYFNVMLCVALLLSYIAGYVDPRKFWLIAFFGLAYPPLLLFSGIMAVYWLLRKSLYALLSIITIAVGYNVLASNIGMRLPADSDNTANKNTLTLMTYNVHSFKVYGLNNTLATKHDFLELIKDQNPDIIGMQEFYTRRRGQYNMIDSVKRIMNSNEYYYEPFDAVPDESSGMAIFSKYKIIGHGWVKFNSGSGNQCIYVDVEKNGSKFRMYSVHLQSIHFEPEDYKYLGDVSKKGPTDMNATKRLGSKLKNAFIKRAEQVFIVKNHAKTCPYPYTISGDFNDTPASFAVTQMAKGMKNAFREKGAGLGRTYNGDFPNYQIDFVMVSPQIKVNDYRIIEKKLSDHYPLKTELVLN</sequence>
<protein>
    <submittedName>
        <fullName evidence="3">Endonuclease/exonuclease/phosphatase family protein</fullName>
    </submittedName>
</protein>
<evidence type="ECO:0000259" key="2">
    <source>
        <dbReference type="Pfam" id="PF03372"/>
    </source>
</evidence>
<dbReference type="InterPro" id="IPR051916">
    <property type="entry name" value="GPI-anchor_lipid_remodeler"/>
</dbReference>
<reference evidence="3" key="1">
    <citation type="submission" date="2020-09" db="EMBL/GenBank/DDBJ databases">
        <title>Novel species of Mucilaginibacter isolated from a glacier on the Tibetan Plateau.</title>
        <authorList>
            <person name="Liu Q."/>
            <person name="Xin Y.-H."/>
        </authorList>
    </citation>
    <scope>NUCLEOTIDE SEQUENCE</scope>
    <source>
        <strain evidence="3">ZB1P21</strain>
    </source>
</reference>
<keyword evidence="3" id="KW-0255">Endonuclease</keyword>
<evidence type="ECO:0000313" key="3">
    <source>
        <dbReference type="EMBL" id="MBD1394002.1"/>
    </source>
</evidence>
<dbReference type="InterPro" id="IPR036691">
    <property type="entry name" value="Endo/exonu/phosph_ase_sf"/>
</dbReference>
<keyword evidence="1" id="KW-0472">Membrane</keyword>
<dbReference type="AlphaFoldDB" id="A0A926S2M1"/>
<dbReference type="SUPFAM" id="SSF56219">
    <property type="entry name" value="DNase I-like"/>
    <property type="match status" value="1"/>
</dbReference>
<accession>A0A926S2M1</accession>
<dbReference type="Gene3D" id="3.60.10.10">
    <property type="entry name" value="Endonuclease/exonuclease/phosphatase"/>
    <property type="match status" value="1"/>
</dbReference>
<gene>
    <name evidence="3" type="ORF">IDJ76_12910</name>
</gene>
<comment type="caution">
    <text evidence="3">The sequence shown here is derived from an EMBL/GenBank/DDBJ whole genome shotgun (WGS) entry which is preliminary data.</text>
</comment>
<feature type="domain" description="Endonuclease/exonuclease/phosphatase" evidence="2">
    <location>
        <begin position="110"/>
        <end position="359"/>
    </location>
</feature>
<proteinExistence type="predicted"/>
<evidence type="ECO:0000313" key="4">
    <source>
        <dbReference type="Proteomes" id="UP000619078"/>
    </source>
</evidence>